<dbReference type="FunFam" id="3.40.1030.10:FF:000010">
    <property type="entry name" value="Anthranilate phosphoribosyltransferase"/>
    <property type="match status" value="1"/>
</dbReference>
<organism evidence="5 6">
    <name type="scientific">Hydrogenivirga caldilitoris</name>
    <dbReference type="NCBI Taxonomy" id="246264"/>
    <lineage>
        <taxon>Bacteria</taxon>
        <taxon>Pseudomonadati</taxon>
        <taxon>Aquificota</taxon>
        <taxon>Aquificia</taxon>
        <taxon>Aquificales</taxon>
        <taxon>Aquificaceae</taxon>
        <taxon>Hydrogenivirga</taxon>
    </lineage>
</organism>
<dbReference type="EMBL" id="RCCJ01000001">
    <property type="protein sequence ID" value="RLJ70457.1"/>
    <property type="molecule type" value="Genomic_DNA"/>
</dbReference>
<dbReference type="Proteomes" id="UP000267841">
    <property type="component" value="Unassembled WGS sequence"/>
</dbReference>
<comment type="caution">
    <text evidence="5">The sequence shown here is derived from an EMBL/GenBank/DDBJ whole genome shotgun (WGS) entry which is preliminary data.</text>
</comment>
<name>A0A497XND1_9AQUI</name>
<dbReference type="AlphaFoldDB" id="A0A497XND1"/>
<dbReference type="PANTHER" id="PTHR43285">
    <property type="entry name" value="ANTHRANILATE PHOSPHORIBOSYLTRANSFERASE"/>
    <property type="match status" value="1"/>
</dbReference>
<keyword evidence="6" id="KW-1185">Reference proteome</keyword>
<evidence type="ECO:0000259" key="3">
    <source>
        <dbReference type="Pfam" id="PF00591"/>
    </source>
</evidence>
<gene>
    <name evidence="5" type="ORF">BCF55_0732</name>
</gene>
<keyword evidence="2 5" id="KW-0808">Transferase</keyword>
<dbReference type="InterPro" id="IPR017459">
    <property type="entry name" value="Glycosyl_Trfase_fam3_N_dom"/>
</dbReference>
<dbReference type="InterPro" id="IPR036320">
    <property type="entry name" value="Glycosyl_Trfase_fam3_N_dom_sf"/>
</dbReference>
<dbReference type="InterPro" id="IPR005940">
    <property type="entry name" value="Anthranilate_Pribosyl_Tfrase"/>
</dbReference>
<feature type="domain" description="Glycosyl transferase family 3" evidence="3">
    <location>
        <begin position="125"/>
        <end position="299"/>
    </location>
</feature>
<dbReference type="OrthoDB" id="9926at2"/>
<dbReference type="RefSeq" id="WP_121010120.1">
    <property type="nucleotide sequence ID" value="NZ_RCCJ01000001.1"/>
</dbReference>
<evidence type="ECO:0000313" key="6">
    <source>
        <dbReference type="Proteomes" id="UP000267841"/>
    </source>
</evidence>
<dbReference type="Gene3D" id="3.40.1030.10">
    <property type="entry name" value="Nucleoside phosphorylase/phosphoribosyltransferase catalytic domain"/>
    <property type="match status" value="1"/>
</dbReference>
<sequence>MLVKLTKLKENLQDLTQEEAYEVFKAILEGKLSDIKAAAFLTAMRIKGETSEELLGVIKAIKERMNFPQKKENALDLSLNYDGKNRTVYILPSALWLCSRLGVEFTNHYALGAPTKEGVTLYEVVKELGVDINVSFVDQKNYAPELYKLMPLRRELGFRSLINTVEKFLNPFQTKKIVVSIFHKPYFDKNAELLELLGIEDYTIIKGLEGGIEPLPDRPTLVKRRGKDIESIEPKSLGLEMPKEVHSENVLRDSLEINRKIIDGRERGEFFNWALYTAGVLLYAAGECESVEEGVGRVAKEST</sequence>
<evidence type="ECO:0000313" key="5">
    <source>
        <dbReference type="EMBL" id="RLJ70457.1"/>
    </source>
</evidence>
<dbReference type="InterPro" id="IPR000312">
    <property type="entry name" value="Glycosyl_Trfase_fam3"/>
</dbReference>
<evidence type="ECO:0000256" key="2">
    <source>
        <dbReference type="ARBA" id="ARBA00022679"/>
    </source>
</evidence>
<dbReference type="SUPFAM" id="SSF52418">
    <property type="entry name" value="Nucleoside phosphorylase/phosphoribosyltransferase catalytic domain"/>
    <property type="match status" value="1"/>
</dbReference>
<evidence type="ECO:0000256" key="1">
    <source>
        <dbReference type="ARBA" id="ARBA00022676"/>
    </source>
</evidence>
<protein>
    <submittedName>
        <fullName evidence="5">Anthranilate phosphoribosyltransferase</fullName>
    </submittedName>
</protein>
<proteinExistence type="predicted"/>
<keyword evidence="1 5" id="KW-0328">Glycosyltransferase</keyword>
<dbReference type="GO" id="GO:0005829">
    <property type="term" value="C:cytosol"/>
    <property type="evidence" value="ECO:0007669"/>
    <property type="project" value="TreeGrafter"/>
</dbReference>
<accession>A0A497XND1</accession>
<evidence type="ECO:0000259" key="4">
    <source>
        <dbReference type="Pfam" id="PF02885"/>
    </source>
</evidence>
<dbReference type="Pfam" id="PF02885">
    <property type="entry name" value="Glycos_trans_3N"/>
    <property type="match status" value="1"/>
</dbReference>
<feature type="domain" description="Glycosyl transferase family 3 N-terminal" evidence="4">
    <location>
        <begin position="5"/>
        <end position="64"/>
    </location>
</feature>
<dbReference type="InterPro" id="IPR035902">
    <property type="entry name" value="Nuc_phospho_transferase"/>
</dbReference>
<dbReference type="GO" id="GO:0000162">
    <property type="term" value="P:L-tryptophan biosynthetic process"/>
    <property type="evidence" value="ECO:0007669"/>
    <property type="project" value="InterPro"/>
</dbReference>
<reference evidence="5 6" key="1">
    <citation type="submission" date="2018-10" db="EMBL/GenBank/DDBJ databases">
        <title>Genomic Encyclopedia of Archaeal and Bacterial Type Strains, Phase II (KMG-II): from individual species to whole genera.</title>
        <authorList>
            <person name="Goeker M."/>
        </authorList>
    </citation>
    <scope>NUCLEOTIDE SEQUENCE [LARGE SCALE GENOMIC DNA]</scope>
    <source>
        <strain evidence="5 6">DSM 16510</strain>
    </source>
</reference>
<dbReference type="Pfam" id="PF00591">
    <property type="entry name" value="Glycos_transf_3"/>
    <property type="match status" value="1"/>
</dbReference>
<dbReference type="Gene3D" id="1.20.970.10">
    <property type="entry name" value="Transferase, Pyrimidine Nucleoside Phosphorylase, Chain C"/>
    <property type="match status" value="1"/>
</dbReference>
<dbReference type="SUPFAM" id="SSF47648">
    <property type="entry name" value="Nucleoside phosphorylase/phosphoribosyltransferase N-terminal domain"/>
    <property type="match status" value="1"/>
</dbReference>
<dbReference type="GO" id="GO:0004048">
    <property type="term" value="F:anthranilate phosphoribosyltransferase activity"/>
    <property type="evidence" value="ECO:0007669"/>
    <property type="project" value="InterPro"/>
</dbReference>
<dbReference type="PANTHER" id="PTHR43285:SF2">
    <property type="entry name" value="ANTHRANILATE PHOSPHORIBOSYLTRANSFERASE"/>
    <property type="match status" value="1"/>
</dbReference>